<proteinExistence type="predicted"/>
<dbReference type="EMBL" id="CP147846">
    <property type="protein sequence ID" value="WXG70334.1"/>
    <property type="molecule type" value="Genomic_DNA"/>
</dbReference>
<accession>A0ABZ2PMU3</accession>
<dbReference type="RefSeq" id="WP_338891670.1">
    <property type="nucleotide sequence ID" value="NZ_CP147846.1"/>
</dbReference>
<keyword evidence="1" id="KW-0732">Signal</keyword>
<sequence length="311" mass="32342">MIFTSETPLRRLRALAAAVAVTALLAGCGTSDDDAPSDTATSSTTSGVALPVTPVTVAVVDAGAEPRSPLTQDLTGEQSILLTTRSTVTQQIDDQAVQDFSTPELTVPLTAQPADSDSDRTVDLRVGSATSADQRLTEALAAADGSEAGLTVTDTGAVTALSIAPAEAAQDSARAAIEQALNQAVYRSISFPEGDVGVGAVWTADQQVISGLTLNQRTTATLRERNGDRLTIDLRIEQTPESTTLELPDDAGQLAIDSYTMTGTGTLEIDLTKPLPIAGEVTVGGNQQYSDPEGTTVLRQDISDTLRWTTP</sequence>
<name>A0ABZ2PMU3_9NOCA</name>
<feature type="chain" id="PRO_5047471869" description="Lipoprotein" evidence="1">
    <location>
        <begin position="27"/>
        <end position="311"/>
    </location>
</feature>
<evidence type="ECO:0000256" key="1">
    <source>
        <dbReference type="SAM" id="SignalP"/>
    </source>
</evidence>
<dbReference type="Proteomes" id="UP001432000">
    <property type="component" value="Chromosome"/>
</dbReference>
<evidence type="ECO:0000313" key="2">
    <source>
        <dbReference type="EMBL" id="WXG70334.1"/>
    </source>
</evidence>
<reference evidence="2 3" key="1">
    <citation type="submission" date="2024-03" db="EMBL/GenBank/DDBJ databases">
        <title>Natural products discovery in diverse microorganisms through a two-stage MS feature dereplication strategy.</title>
        <authorList>
            <person name="Zhang R."/>
        </authorList>
    </citation>
    <scope>NUCLEOTIDE SEQUENCE [LARGE SCALE GENOMIC DNA]</scope>
    <source>
        <strain evidence="2 3">18930</strain>
    </source>
</reference>
<protein>
    <recommendedName>
        <fullName evidence="4">Lipoprotein</fullName>
    </recommendedName>
</protein>
<feature type="signal peptide" evidence="1">
    <location>
        <begin position="1"/>
        <end position="26"/>
    </location>
</feature>
<keyword evidence="3" id="KW-1185">Reference proteome</keyword>
<evidence type="ECO:0000313" key="3">
    <source>
        <dbReference type="Proteomes" id="UP001432000"/>
    </source>
</evidence>
<evidence type="ECO:0008006" key="4">
    <source>
        <dbReference type="Google" id="ProtNLM"/>
    </source>
</evidence>
<organism evidence="2 3">
    <name type="scientific">Rhodococcus sovatensis</name>
    <dbReference type="NCBI Taxonomy" id="1805840"/>
    <lineage>
        <taxon>Bacteria</taxon>
        <taxon>Bacillati</taxon>
        <taxon>Actinomycetota</taxon>
        <taxon>Actinomycetes</taxon>
        <taxon>Mycobacteriales</taxon>
        <taxon>Nocardiaceae</taxon>
        <taxon>Rhodococcus</taxon>
    </lineage>
</organism>
<gene>
    <name evidence="2" type="ORF">WDS16_07435</name>
</gene>